<gene>
    <name evidence="8" type="ORF">PF002_g19642</name>
</gene>
<reference evidence="8 9" key="1">
    <citation type="submission" date="2018-08" db="EMBL/GenBank/DDBJ databases">
        <title>Genomic investigation of the strawberry pathogen Phytophthora fragariae indicates pathogenicity is determined by transcriptional variation in three key races.</title>
        <authorList>
            <person name="Adams T.M."/>
            <person name="Armitage A.D."/>
            <person name="Sobczyk M.K."/>
            <person name="Bates H.J."/>
            <person name="Dunwell J.M."/>
            <person name="Nellist C.F."/>
            <person name="Harrison R.J."/>
        </authorList>
    </citation>
    <scope>NUCLEOTIDE SEQUENCE [LARGE SCALE GENOMIC DNA]</scope>
    <source>
        <strain evidence="8 9">BC-1</strain>
    </source>
</reference>
<keyword evidence="4" id="KW-0560">Oxidoreductase</keyword>
<dbReference type="PANTHER" id="PTHR30468:SF1">
    <property type="entry name" value="ALPHA-KETOGLUTARATE-DEPENDENT SULFONATE DIOXYGENASE"/>
    <property type="match status" value="1"/>
</dbReference>
<dbReference type="AlphaFoldDB" id="A0A6A3XV23"/>
<evidence type="ECO:0000256" key="1">
    <source>
        <dbReference type="ARBA" id="ARBA00005896"/>
    </source>
</evidence>
<dbReference type="PANTHER" id="PTHR30468">
    <property type="entry name" value="ALPHA-KETOGLUTARATE-DEPENDENT SULFONATE DIOXYGENASE"/>
    <property type="match status" value="1"/>
</dbReference>
<evidence type="ECO:0000259" key="7">
    <source>
        <dbReference type="Pfam" id="PF02668"/>
    </source>
</evidence>
<evidence type="ECO:0000313" key="9">
    <source>
        <dbReference type="Proteomes" id="UP000440367"/>
    </source>
</evidence>
<dbReference type="GO" id="GO:0016706">
    <property type="term" value="F:2-oxoglutarate-dependent dioxygenase activity"/>
    <property type="evidence" value="ECO:0007669"/>
    <property type="project" value="TreeGrafter"/>
</dbReference>
<evidence type="ECO:0000313" key="8">
    <source>
        <dbReference type="EMBL" id="KAE9207662.1"/>
    </source>
</evidence>
<sequence length="182" mass="20227">MLVAERGVVFFRDQELDIDQQLQLGCYYGPLHVHQNLGHPKGYPESDVSNEHQPPSYTSFKVLTNPPVGGDTLWASGYEAYERLTPLFREVHRRADGCSQQQGPSGALRRKGNKEGLRRRGGRGGQGRHLVPGCTGILPAWPSTSAIASSASSKWACRWRRGILQDAQGKVDPDRSFSRFHT</sequence>
<proteinExistence type="inferred from homology"/>
<dbReference type="GO" id="GO:0005737">
    <property type="term" value="C:cytoplasm"/>
    <property type="evidence" value="ECO:0007669"/>
    <property type="project" value="TreeGrafter"/>
</dbReference>
<dbReference type="InterPro" id="IPR003819">
    <property type="entry name" value="TauD/TfdA-like"/>
</dbReference>
<accession>A0A6A3XV23</accession>
<evidence type="ECO:0000256" key="3">
    <source>
        <dbReference type="ARBA" id="ARBA00022964"/>
    </source>
</evidence>
<dbReference type="SUPFAM" id="SSF51197">
    <property type="entry name" value="Clavaminate synthase-like"/>
    <property type="match status" value="1"/>
</dbReference>
<evidence type="ECO:0000256" key="6">
    <source>
        <dbReference type="SAM" id="MobiDB-lite"/>
    </source>
</evidence>
<dbReference type="InterPro" id="IPR042098">
    <property type="entry name" value="TauD-like_sf"/>
</dbReference>
<comment type="similarity">
    <text evidence="1">Belongs to the TfdA dioxygenase family.</text>
</comment>
<dbReference type="GO" id="GO:0046872">
    <property type="term" value="F:metal ion binding"/>
    <property type="evidence" value="ECO:0007669"/>
    <property type="project" value="UniProtKB-KW"/>
</dbReference>
<keyword evidence="5" id="KW-0408">Iron</keyword>
<dbReference type="Proteomes" id="UP000440367">
    <property type="component" value="Unassembled WGS sequence"/>
</dbReference>
<evidence type="ECO:0000256" key="2">
    <source>
        <dbReference type="ARBA" id="ARBA00022723"/>
    </source>
</evidence>
<dbReference type="Gene3D" id="3.60.130.10">
    <property type="entry name" value="Clavaminate synthase-like"/>
    <property type="match status" value="1"/>
</dbReference>
<dbReference type="Pfam" id="PF02668">
    <property type="entry name" value="TauD"/>
    <property type="match status" value="1"/>
</dbReference>
<dbReference type="InterPro" id="IPR051323">
    <property type="entry name" value="AtsK-like"/>
</dbReference>
<comment type="caution">
    <text evidence="8">The sequence shown here is derived from an EMBL/GenBank/DDBJ whole genome shotgun (WGS) entry which is preliminary data.</text>
</comment>
<feature type="domain" description="TauD/TfdA-like" evidence="7">
    <location>
        <begin position="46"/>
        <end position="94"/>
    </location>
</feature>
<feature type="region of interest" description="Disordered" evidence="6">
    <location>
        <begin position="95"/>
        <end position="131"/>
    </location>
</feature>
<organism evidence="8 9">
    <name type="scientific">Phytophthora fragariae</name>
    <dbReference type="NCBI Taxonomy" id="53985"/>
    <lineage>
        <taxon>Eukaryota</taxon>
        <taxon>Sar</taxon>
        <taxon>Stramenopiles</taxon>
        <taxon>Oomycota</taxon>
        <taxon>Peronosporomycetes</taxon>
        <taxon>Peronosporales</taxon>
        <taxon>Peronosporaceae</taxon>
        <taxon>Phytophthora</taxon>
    </lineage>
</organism>
<protein>
    <recommendedName>
        <fullName evidence="7">TauD/TfdA-like domain-containing protein</fullName>
    </recommendedName>
</protein>
<evidence type="ECO:0000256" key="4">
    <source>
        <dbReference type="ARBA" id="ARBA00023002"/>
    </source>
</evidence>
<evidence type="ECO:0000256" key="5">
    <source>
        <dbReference type="ARBA" id="ARBA00023004"/>
    </source>
</evidence>
<keyword evidence="2" id="KW-0479">Metal-binding</keyword>
<name>A0A6A3XV23_9STRA</name>
<keyword evidence="3" id="KW-0223">Dioxygenase</keyword>
<dbReference type="EMBL" id="QXGD01001371">
    <property type="protein sequence ID" value="KAE9207662.1"/>
    <property type="molecule type" value="Genomic_DNA"/>
</dbReference>